<dbReference type="RefSeq" id="XP_029719142.2">
    <property type="nucleotide sequence ID" value="XM_029863282.2"/>
</dbReference>
<dbReference type="InterPro" id="IPR051995">
    <property type="entry name" value="Ciliary_GTPase"/>
</dbReference>
<dbReference type="Pfam" id="PF00025">
    <property type="entry name" value="Arf"/>
    <property type="match status" value="1"/>
</dbReference>
<evidence type="ECO:0000313" key="4">
    <source>
        <dbReference type="EnsemblMetazoa" id="AALFPA23_001501.P38681"/>
    </source>
</evidence>
<dbReference type="SMART" id="SM00177">
    <property type="entry name" value="ARF"/>
    <property type="match status" value="1"/>
</dbReference>
<evidence type="ECO:0000256" key="3">
    <source>
        <dbReference type="SAM" id="MobiDB-lite"/>
    </source>
</evidence>
<feature type="compositionally biased region" description="Polar residues" evidence="3">
    <location>
        <begin position="255"/>
        <end position="273"/>
    </location>
</feature>
<dbReference type="PROSITE" id="PS51417">
    <property type="entry name" value="ARF"/>
    <property type="match status" value="1"/>
</dbReference>
<dbReference type="EnsemblMetazoa" id="AALFPA23_001501.R38681">
    <property type="protein sequence ID" value="AALFPA23_001501.P38681"/>
    <property type="gene ID" value="AALFPA23_001501"/>
</dbReference>
<dbReference type="SMART" id="SM00178">
    <property type="entry name" value="SAR"/>
    <property type="match status" value="1"/>
</dbReference>
<dbReference type="Gene3D" id="3.40.50.300">
    <property type="entry name" value="P-loop containing nucleotide triphosphate hydrolases"/>
    <property type="match status" value="1"/>
</dbReference>
<keyword evidence="5" id="KW-1185">Reference proteome</keyword>
<dbReference type="GeneID" id="109416185"/>
<organism evidence="4 5">
    <name type="scientific">Aedes albopictus</name>
    <name type="common">Asian tiger mosquito</name>
    <name type="synonym">Stegomyia albopicta</name>
    <dbReference type="NCBI Taxonomy" id="7160"/>
    <lineage>
        <taxon>Eukaryota</taxon>
        <taxon>Metazoa</taxon>
        <taxon>Ecdysozoa</taxon>
        <taxon>Arthropoda</taxon>
        <taxon>Hexapoda</taxon>
        <taxon>Insecta</taxon>
        <taxon>Pterygota</taxon>
        <taxon>Neoptera</taxon>
        <taxon>Endopterygota</taxon>
        <taxon>Diptera</taxon>
        <taxon>Nematocera</taxon>
        <taxon>Culicoidea</taxon>
        <taxon>Culicidae</taxon>
        <taxon>Culicinae</taxon>
        <taxon>Aedini</taxon>
        <taxon>Aedes</taxon>
        <taxon>Stegomyia</taxon>
    </lineage>
</organism>
<keyword evidence="2" id="KW-0342">GTP-binding</keyword>
<dbReference type="InterPro" id="IPR006689">
    <property type="entry name" value="Small_GTPase_ARF/SAR"/>
</dbReference>
<dbReference type="InterPro" id="IPR027417">
    <property type="entry name" value="P-loop_NTPase"/>
</dbReference>
<dbReference type="PANTHER" id="PTHR46090:SF2">
    <property type="entry name" value="ADP-RIBOSYLATION FACTOR-LIKE PROTEIN 13B"/>
    <property type="match status" value="1"/>
</dbReference>
<dbReference type="PANTHER" id="PTHR46090">
    <property type="entry name" value="ADP-RIBOSYLATION FACTOR-LIKE PROTEIN 13B"/>
    <property type="match status" value="1"/>
</dbReference>
<reference evidence="5" key="1">
    <citation type="journal article" date="2015" name="Proc. Natl. Acad. Sci. U.S.A.">
        <title>Genome sequence of the Asian Tiger mosquito, Aedes albopictus, reveals insights into its biology, genetics, and evolution.</title>
        <authorList>
            <person name="Chen X.G."/>
            <person name="Jiang X."/>
            <person name="Gu J."/>
            <person name="Xu M."/>
            <person name="Wu Y."/>
            <person name="Deng Y."/>
            <person name="Zhang C."/>
            <person name="Bonizzoni M."/>
            <person name="Dermauw W."/>
            <person name="Vontas J."/>
            <person name="Armbruster P."/>
            <person name="Huang X."/>
            <person name="Yang Y."/>
            <person name="Zhang H."/>
            <person name="He W."/>
            <person name="Peng H."/>
            <person name="Liu Y."/>
            <person name="Wu K."/>
            <person name="Chen J."/>
            <person name="Lirakis M."/>
            <person name="Topalis P."/>
            <person name="Van Leeuwen T."/>
            <person name="Hall A.B."/>
            <person name="Jiang X."/>
            <person name="Thorpe C."/>
            <person name="Mueller R.L."/>
            <person name="Sun C."/>
            <person name="Waterhouse R.M."/>
            <person name="Yan G."/>
            <person name="Tu Z.J."/>
            <person name="Fang X."/>
            <person name="James A.A."/>
        </authorList>
    </citation>
    <scope>NUCLEOTIDE SEQUENCE [LARGE SCALE GENOMIC DNA]</scope>
    <source>
        <strain evidence="5">Foshan</strain>
    </source>
</reference>
<proteinExistence type="predicted"/>
<dbReference type="SUPFAM" id="SSF52540">
    <property type="entry name" value="P-loop containing nucleoside triphosphate hydrolases"/>
    <property type="match status" value="1"/>
</dbReference>
<dbReference type="Proteomes" id="UP000069940">
    <property type="component" value="Unassembled WGS sequence"/>
</dbReference>
<sequence length="358" mass="40495">MGNLIQRCCSCSQPNDETLGLLLIGLDNTGKTELAYKICGNKRDEFLQTKGCRVYNANIADAKVQLTEIGGAPEFRDLWKYYFLDMYGVIFVIDASSINNICQSYKIFKNLMAHDFLIGKPFLIIANKQDLPGSVDCIDICEYLDVEFLANKFRNPCMLEACGNWEDESDEYDGLMLGVNWLVKTIISNKQFLTNRINFHRVMLEQSSKLFQSHRPCTGIRRKSSRFSKRELRPKTAPSEYRSWLKENDNNYLSKRNSFASDRSGKSQITNVGTTETTTTDSNSQPDGLSMVEETTENAEVAERAEVAENGEVATMNENHTETIVLITNLPPEDLTVEDLSLTLHNSEINKRMNGIAV</sequence>
<evidence type="ECO:0008006" key="6">
    <source>
        <dbReference type="Google" id="ProtNLM"/>
    </source>
</evidence>
<evidence type="ECO:0000313" key="5">
    <source>
        <dbReference type="Proteomes" id="UP000069940"/>
    </source>
</evidence>
<feature type="region of interest" description="Disordered" evidence="3">
    <location>
        <begin position="255"/>
        <end position="299"/>
    </location>
</feature>
<name>A0ABM1XP75_AEDAL</name>
<dbReference type="PRINTS" id="PR00328">
    <property type="entry name" value="SAR1GTPBP"/>
</dbReference>
<reference evidence="4" key="2">
    <citation type="submission" date="2025-05" db="UniProtKB">
        <authorList>
            <consortium name="EnsemblMetazoa"/>
        </authorList>
    </citation>
    <scope>IDENTIFICATION</scope>
    <source>
        <strain evidence="4">Foshan</strain>
    </source>
</reference>
<evidence type="ECO:0000256" key="2">
    <source>
        <dbReference type="ARBA" id="ARBA00023134"/>
    </source>
</evidence>
<keyword evidence="1" id="KW-0547">Nucleotide-binding</keyword>
<accession>A0ABM1XP75</accession>
<protein>
    <recommendedName>
        <fullName evidence="6">ADP-ribosylation factor-like protein 13B</fullName>
    </recommendedName>
</protein>
<evidence type="ECO:0000256" key="1">
    <source>
        <dbReference type="ARBA" id="ARBA00022741"/>
    </source>
</evidence>